<evidence type="ECO:0000313" key="2">
    <source>
        <dbReference type="EMBL" id="RKO83980.1"/>
    </source>
</evidence>
<dbReference type="Proteomes" id="UP000269721">
    <property type="component" value="Unassembled WGS sequence"/>
</dbReference>
<feature type="compositionally biased region" description="Basic and acidic residues" evidence="1">
    <location>
        <begin position="134"/>
        <end position="143"/>
    </location>
</feature>
<gene>
    <name evidence="2" type="ORF">BDK51DRAFT_51148</name>
</gene>
<sequence length="369" mass="39241">MSSKVMDKMAVELNDIRCQLSITLRQVESLATTMRRFGRMKDTRGGMQRDPTETSSSSFAFNRSVSRADSSDEHCAPMRRPRLISLSPAVSTESPLPGFNGSTVQVVFKEELNLHRLGASGNAPVAGANVPARDSGDEHDILRRPRPRVMSDGPPAMLGSPQTSRSNMSKTGSGDISSRRGSGDIVSRIARRAPLIQSNSSPWIPYATDLEAGRGGDVWGSSGETGIIKPRSDFGSKGGGGPTSGSGAESDPNIIAVEKEASGPDVAANPSSPPSQDSQLEQKPPSTKDVAAASSRNTTLNAPKSELPTAPPLPSPLNKLTLNAMFHNLFVPKYTDGGSVERLASPPPAAREVTGRWQFRGMHPRSAFR</sequence>
<dbReference type="AlphaFoldDB" id="A0A4P9W0A2"/>
<feature type="non-terminal residue" evidence="2">
    <location>
        <position position="369"/>
    </location>
</feature>
<organism evidence="2 3">
    <name type="scientific">Blyttiomyces helicus</name>
    <dbReference type="NCBI Taxonomy" id="388810"/>
    <lineage>
        <taxon>Eukaryota</taxon>
        <taxon>Fungi</taxon>
        <taxon>Fungi incertae sedis</taxon>
        <taxon>Chytridiomycota</taxon>
        <taxon>Chytridiomycota incertae sedis</taxon>
        <taxon>Chytridiomycetes</taxon>
        <taxon>Chytridiomycetes incertae sedis</taxon>
        <taxon>Blyttiomyces</taxon>
    </lineage>
</organism>
<dbReference type="EMBL" id="ML000633">
    <property type="protein sequence ID" value="RKO83980.1"/>
    <property type="molecule type" value="Genomic_DNA"/>
</dbReference>
<name>A0A4P9W0A2_9FUNG</name>
<proteinExistence type="predicted"/>
<evidence type="ECO:0000313" key="3">
    <source>
        <dbReference type="Proteomes" id="UP000269721"/>
    </source>
</evidence>
<keyword evidence="3" id="KW-1185">Reference proteome</keyword>
<feature type="compositionally biased region" description="Polar residues" evidence="1">
    <location>
        <begin position="274"/>
        <end position="285"/>
    </location>
</feature>
<accession>A0A4P9W0A2</accession>
<feature type="region of interest" description="Disordered" evidence="1">
    <location>
        <begin position="125"/>
        <end position="183"/>
    </location>
</feature>
<evidence type="ECO:0000256" key="1">
    <source>
        <dbReference type="SAM" id="MobiDB-lite"/>
    </source>
</evidence>
<feature type="compositionally biased region" description="Polar residues" evidence="1">
    <location>
        <begin position="160"/>
        <end position="171"/>
    </location>
</feature>
<feature type="region of interest" description="Disordered" evidence="1">
    <location>
        <begin position="217"/>
        <end position="314"/>
    </location>
</feature>
<protein>
    <submittedName>
        <fullName evidence="2">Uncharacterized protein</fullName>
    </submittedName>
</protein>
<reference evidence="3" key="1">
    <citation type="journal article" date="2018" name="Nat. Microbiol.">
        <title>Leveraging single-cell genomics to expand the fungal tree of life.</title>
        <authorList>
            <person name="Ahrendt S.R."/>
            <person name="Quandt C.A."/>
            <person name="Ciobanu D."/>
            <person name="Clum A."/>
            <person name="Salamov A."/>
            <person name="Andreopoulos B."/>
            <person name="Cheng J.F."/>
            <person name="Woyke T."/>
            <person name="Pelin A."/>
            <person name="Henrissat B."/>
            <person name="Reynolds N.K."/>
            <person name="Benny G.L."/>
            <person name="Smith M.E."/>
            <person name="James T.Y."/>
            <person name="Grigoriev I.V."/>
        </authorList>
    </citation>
    <scope>NUCLEOTIDE SEQUENCE [LARGE SCALE GENOMIC DNA]</scope>
</reference>